<comment type="caution">
    <text evidence="2">The sequence shown here is derived from an EMBL/GenBank/DDBJ whole genome shotgun (WGS) entry which is preliminary data.</text>
</comment>
<gene>
    <name evidence="2" type="ORF">LCGC14_0313990</name>
</gene>
<reference evidence="2" key="1">
    <citation type="journal article" date="2015" name="Nature">
        <title>Complex archaea that bridge the gap between prokaryotes and eukaryotes.</title>
        <authorList>
            <person name="Spang A."/>
            <person name="Saw J.H."/>
            <person name="Jorgensen S.L."/>
            <person name="Zaremba-Niedzwiedzka K."/>
            <person name="Martijn J."/>
            <person name="Lind A.E."/>
            <person name="van Eijk R."/>
            <person name="Schleper C."/>
            <person name="Guy L."/>
            <person name="Ettema T.J."/>
        </authorList>
    </citation>
    <scope>NUCLEOTIDE SEQUENCE</scope>
</reference>
<dbReference type="AlphaFoldDB" id="A0A0F9U3Q6"/>
<protein>
    <submittedName>
        <fullName evidence="2">Uncharacterized protein</fullName>
    </submittedName>
</protein>
<feature type="region of interest" description="Disordered" evidence="1">
    <location>
        <begin position="1"/>
        <end position="21"/>
    </location>
</feature>
<proteinExistence type="predicted"/>
<dbReference type="EMBL" id="LAZR01000207">
    <property type="protein sequence ID" value="KKN81952.1"/>
    <property type="molecule type" value="Genomic_DNA"/>
</dbReference>
<accession>A0A0F9U3Q6</accession>
<sequence length="87" mass="9854">MTTILSGHRKTSKDAGLGNKRGMRTANLTNAGIQHAHLLLRRNINRRFLRKVSFNRLASVAMCRCKENDAILFLAYRNESTRNALAK</sequence>
<organism evidence="2">
    <name type="scientific">marine sediment metagenome</name>
    <dbReference type="NCBI Taxonomy" id="412755"/>
    <lineage>
        <taxon>unclassified sequences</taxon>
        <taxon>metagenomes</taxon>
        <taxon>ecological metagenomes</taxon>
    </lineage>
</organism>
<evidence type="ECO:0000256" key="1">
    <source>
        <dbReference type="SAM" id="MobiDB-lite"/>
    </source>
</evidence>
<name>A0A0F9U3Q6_9ZZZZ</name>
<evidence type="ECO:0000313" key="2">
    <source>
        <dbReference type="EMBL" id="KKN81952.1"/>
    </source>
</evidence>